<keyword evidence="1" id="KW-0472">Membrane</keyword>
<accession>D5E5A1</accession>
<reference evidence="3" key="1">
    <citation type="submission" date="2010-03" db="EMBL/GenBank/DDBJ databases">
        <title>The complete genome of Mycoplasma crocodyli MP145.</title>
        <authorList>
            <person name="Glass J.I."/>
            <person name="Durkin A.S."/>
            <person name="Hostetler J."/>
            <person name="Jackson J."/>
            <person name="Johnson J."/>
            <person name="May M.A."/>
            <person name="Paralanov V."/>
            <person name="Radune D."/>
            <person name="Szczypinski B."/>
            <person name="Brown D.R."/>
        </authorList>
    </citation>
    <scope>NUCLEOTIDE SEQUENCE [LARGE SCALE GENOMIC DNA]</scope>
    <source>
        <strain evidence="3">ATCC 51981 / MP145</strain>
    </source>
</reference>
<feature type="transmembrane region" description="Helical" evidence="1">
    <location>
        <begin position="96"/>
        <end position="123"/>
    </location>
</feature>
<dbReference type="eggNOG" id="ENOG5030N6I">
    <property type="taxonomic scope" value="Bacteria"/>
</dbReference>
<keyword evidence="1" id="KW-1133">Transmembrane helix</keyword>
<evidence type="ECO:0000313" key="2">
    <source>
        <dbReference type="EMBL" id="ADE19423.1"/>
    </source>
</evidence>
<organism evidence="2 3">
    <name type="scientific">Mycoplasma crocodyli (strain ATCC 51981 / MP145)</name>
    <dbReference type="NCBI Taxonomy" id="512564"/>
    <lineage>
        <taxon>Bacteria</taxon>
        <taxon>Bacillati</taxon>
        <taxon>Mycoplasmatota</taxon>
        <taxon>Mollicutes</taxon>
        <taxon>Mycoplasmataceae</taxon>
        <taxon>Mycoplasma</taxon>
    </lineage>
</organism>
<evidence type="ECO:0000256" key="1">
    <source>
        <dbReference type="SAM" id="Phobius"/>
    </source>
</evidence>
<evidence type="ECO:0000313" key="3">
    <source>
        <dbReference type="Proteomes" id="UP000001845"/>
    </source>
</evidence>
<feature type="transmembrane region" description="Helical" evidence="1">
    <location>
        <begin position="44"/>
        <end position="70"/>
    </location>
</feature>
<dbReference type="EMBL" id="CP001991">
    <property type="protein sequence ID" value="ADE19423.1"/>
    <property type="molecule type" value="Genomic_DNA"/>
</dbReference>
<feature type="transmembrane region" description="Helical" evidence="1">
    <location>
        <begin position="17"/>
        <end position="38"/>
    </location>
</feature>
<feature type="transmembrane region" description="Helical" evidence="1">
    <location>
        <begin position="531"/>
        <end position="551"/>
    </location>
</feature>
<proteinExistence type="predicted"/>
<keyword evidence="1" id="KW-0812">Transmembrane</keyword>
<dbReference type="AlphaFoldDB" id="D5E5A1"/>
<name>D5E5A1_MYCCM</name>
<dbReference type="HOGENOM" id="CLU_482987_0_0_14"/>
<protein>
    <submittedName>
        <fullName evidence="2">Uncharacterized protein</fullName>
    </submittedName>
</protein>
<dbReference type="KEGG" id="mcd:MCRO_0294"/>
<feature type="transmembrane region" description="Helical" evidence="1">
    <location>
        <begin position="161"/>
        <end position="180"/>
    </location>
</feature>
<dbReference type="Proteomes" id="UP000001845">
    <property type="component" value="Chromosome"/>
</dbReference>
<reference key="2">
    <citation type="submission" date="2010-03" db="EMBL/GenBank/DDBJ databases">
        <authorList>
            <person name="Ma Z."/>
            <person name="Wang X."/>
            <person name="Liu H."/>
        </authorList>
    </citation>
    <scope>NUCLEOTIDE SEQUENCE</scope>
    <source>
        <strain>MP145</strain>
    </source>
</reference>
<feature type="transmembrane region" description="Helical" evidence="1">
    <location>
        <begin position="129"/>
        <end position="149"/>
    </location>
</feature>
<keyword evidence="3" id="KW-1185">Reference proteome</keyword>
<dbReference type="STRING" id="512564.MCRO_0294"/>
<gene>
    <name evidence="2" type="ordered locus">MCRO_0294</name>
</gene>
<reference evidence="2 3" key="3">
    <citation type="journal article" date="2011" name="J. Bacteriol.">
        <title>Genome sequences of Mycoplasma alligatoris A21JP2T and Mycoplasma crocodyli MP145T.</title>
        <authorList>
            <person name="Brown D.R."/>
            <person name="Farmerie W.G."/>
            <person name="May M."/>
            <person name="Benders G.A."/>
            <person name="Durkin A.S."/>
            <person name="Hlavinka K."/>
            <person name="Hostetler J."/>
            <person name="Jackson J."/>
            <person name="Johnson J."/>
            <person name="Miller R.H."/>
            <person name="Paralanov V."/>
            <person name="Radune D."/>
            <person name="Szczypinski B."/>
            <person name="Glass J.I."/>
        </authorList>
    </citation>
    <scope>NUCLEOTIDE SEQUENCE [LARGE SCALE GENOMIC DNA]</scope>
    <source>
        <strain evidence="3">ATCC 51981 / MP145</strain>
    </source>
</reference>
<sequence length="564" mass="67075">MKQLLKRHWRYNLLNKYLLIFVSFFVILYLCSIILLTINNNINLFNWILYFANFTICILFITILFINMFILTKSNQYDQIINSHFFNQKKVYKSKILHTFILIFLFNFLLIPLDYILTISLYYNYWVAYLFPLIKYLINIIVCIFITILYSTINIIIKKNVLKSVLIGFLSIFILLTPIINKSINISLNHNFSVNNDKKIKIYEKDKSNTGFNRLIIPSNNDYKELSALNIDFDLINNIYKIPSILINKSIYNTSDVLKLDNYNYSSLILEEKSNYFKLKEDSDYFIYRLSDEPIFLKNNDELVNIIKKHLEKLDILDIDILNIKKFFSNKSAEINELTEGSKQILNNILSSTELQYILRDWNFIAKNNQLIIEKLEKSLSFTESNLWSILTKNSNNIFVYNFLSDNFNIKNIIPLNTFFSKNKPINKEDLNFISSQLIKFSNDEIYVLNKNENYDLIDKEKFNEEFEHIKEQNDWIKFIESKGNKYSNINDLLDVIYSFDSNVKNIKLSPNESMSKYYNKTIDIEYKITYHYSIITYVSLFFIGFLLRIITVIKIVKKGVFYV</sequence>